<dbReference type="InterPro" id="IPR036047">
    <property type="entry name" value="F-box-like_dom_sf"/>
</dbReference>
<keyword evidence="2" id="KW-1185">Reference proteome</keyword>
<evidence type="ECO:0000313" key="2">
    <source>
        <dbReference type="Proteomes" id="UP000187203"/>
    </source>
</evidence>
<dbReference type="STRING" id="93759.A0A1R3JNV7"/>
<comment type="caution">
    <text evidence="1">The sequence shown here is derived from an EMBL/GenBank/DDBJ whole genome shotgun (WGS) entry which is preliminary data.</text>
</comment>
<proteinExistence type="predicted"/>
<evidence type="ECO:0000313" key="1">
    <source>
        <dbReference type="EMBL" id="OMO96566.1"/>
    </source>
</evidence>
<gene>
    <name evidence="1" type="ORF">COLO4_15201</name>
</gene>
<dbReference type="PANTHER" id="PTHR31672">
    <property type="entry name" value="BNACNNG10540D PROTEIN"/>
    <property type="match status" value="1"/>
</dbReference>
<dbReference type="SUPFAM" id="SSF81383">
    <property type="entry name" value="F-box domain"/>
    <property type="match status" value="1"/>
</dbReference>
<protein>
    <submittedName>
        <fullName evidence="1">Cytochrome P450</fullName>
    </submittedName>
</protein>
<accession>A0A1R3JNV7</accession>
<dbReference type="Proteomes" id="UP000187203">
    <property type="component" value="Unassembled WGS sequence"/>
</dbReference>
<dbReference type="InterPro" id="IPR050796">
    <property type="entry name" value="SCF_F-box_component"/>
</dbReference>
<dbReference type="PANTHER" id="PTHR31672:SF13">
    <property type="entry name" value="F-BOX PROTEIN CPR30-LIKE"/>
    <property type="match status" value="1"/>
</dbReference>
<dbReference type="AlphaFoldDB" id="A0A1R3JNV7"/>
<organism evidence="1 2">
    <name type="scientific">Corchorus olitorius</name>
    <dbReference type="NCBI Taxonomy" id="93759"/>
    <lineage>
        <taxon>Eukaryota</taxon>
        <taxon>Viridiplantae</taxon>
        <taxon>Streptophyta</taxon>
        <taxon>Embryophyta</taxon>
        <taxon>Tracheophyta</taxon>
        <taxon>Spermatophyta</taxon>
        <taxon>Magnoliopsida</taxon>
        <taxon>eudicotyledons</taxon>
        <taxon>Gunneridae</taxon>
        <taxon>Pentapetalae</taxon>
        <taxon>rosids</taxon>
        <taxon>malvids</taxon>
        <taxon>Malvales</taxon>
        <taxon>Malvaceae</taxon>
        <taxon>Grewioideae</taxon>
        <taxon>Apeibeae</taxon>
        <taxon>Corchorus</taxon>
    </lineage>
</organism>
<dbReference type="OrthoDB" id="1918594at2759"/>
<reference evidence="2" key="1">
    <citation type="submission" date="2013-09" db="EMBL/GenBank/DDBJ databases">
        <title>Corchorus olitorius genome sequencing.</title>
        <authorList>
            <person name="Alam M."/>
            <person name="Haque M.S."/>
            <person name="Islam M.S."/>
            <person name="Emdad E.M."/>
            <person name="Islam M.M."/>
            <person name="Ahmed B."/>
            <person name="Halim A."/>
            <person name="Hossen Q.M.M."/>
            <person name="Hossain M.Z."/>
            <person name="Ahmed R."/>
            <person name="Khan M.M."/>
            <person name="Islam R."/>
            <person name="Rashid M.M."/>
            <person name="Khan S.A."/>
            <person name="Rahman M.S."/>
            <person name="Alam M."/>
            <person name="Yahiya A.S."/>
            <person name="Khan M.S."/>
            <person name="Azam M.S."/>
            <person name="Haque T."/>
            <person name="Lashkar M.Z.H."/>
            <person name="Akhand A.I."/>
            <person name="Morshed G."/>
            <person name="Roy S."/>
            <person name="Uddin K.S."/>
            <person name="Rabeya T."/>
            <person name="Hossain A.S."/>
            <person name="Chowdhury A."/>
            <person name="Snigdha A.R."/>
            <person name="Mortoza M.S."/>
            <person name="Matin S.A."/>
            <person name="Hoque S.M.E."/>
            <person name="Islam M.K."/>
            <person name="Roy D.K."/>
            <person name="Haider R."/>
            <person name="Moosa M.M."/>
            <person name="Elias S.M."/>
            <person name="Hasan A.M."/>
            <person name="Jahan S."/>
            <person name="Shafiuddin M."/>
            <person name="Mahmood N."/>
            <person name="Shommy N.S."/>
        </authorList>
    </citation>
    <scope>NUCLEOTIDE SEQUENCE [LARGE SCALE GENOMIC DNA]</scope>
    <source>
        <strain evidence="2">cv. O-4</strain>
    </source>
</reference>
<sequence>MTTKRRRASRLPAEYLHCVVRYVCKTWGAIICNPHFIESHRQRSKPGIIIQHPIRPGHSRLLKFKENGDFEITTLLCSFYDQLILNSCDGVSLFFDGSFYVANPTIGHVVKVPAISLPRICDPKYAMARVPNSWEFKLICGYRLDRKFKQLYITTVGIDDSWREMGSPFTEFVMDSSLSSPINVGPIVYWTEEIPCMRPFENIATDIAKESVYTVSIPYELRTVGFVRIGDYLGSITFSFSLEAYKIHVLKDDHLDLKSRNIGKGRKSARIHDVQVAHEYSPKRNTEVAEHGVTSPYGAADWT</sequence>
<dbReference type="EMBL" id="AWUE01015612">
    <property type="protein sequence ID" value="OMO96566.1"/>
    <property type="molecule type" value="Genomic_DNA"/>
</dbReference>
<name>A0A1R3JNV7_9ROSI</name>